<dbReference type="InterPro" id="IPR051532">
    <property type="entry name" value="Ester_Hydrolysis_Enzymes"/>
</dbReference>
<organism evidence="2 3">
    <name type="scientific">Youxingia wuxianensis</name>
    <dbReference type="NCBI Taxonomy" id="2763678"/>
    <lineage>
        <taxon>Bacteria</taxon>
        <taxon>Bacillati</taxon>
        <taxon>Bacillota</taxon>
        <taxon>Clostridia</taxon>
        <taxon>Eubacteriales</taxon>
        <taxon>Oscillospiraceae</taxon>
        <taxon>Youxingia</taxon>
    </lineage>
</organism>
<dbReference type="AlphaFoldDB" id="A0A926IHY2"/>
<proteinExistence type="predicted"/>
<dbReference type="Gene3D" id="3.40.50.1110">
    <property type="entry name" value="SGNH hydrolase"/>
    <property type="match status" value="1"/>
</dbReference>
<evidence type="ECO:0000259" key="1">
    <source>
        <dbReference type="Pfam" id="PF13472"/>
    </source>
</evidence>
<dbReference type="PANTHER" id="PTHR30383:SF29">
    <property type="entry name" value="SGNH HYDROLASE-TYPE ESTERASE DOMAIN-CONTAINING PROTEIN"/>
    <property type="match status" value="1"/>
</dbReference>
<dbReference type="InterPro" id="IPR013830">
    <property type="entry name" value="SGNH_hydro"/>
</dbReference>
<dbReference type="RefSeq" id="WP_262396130.1">
    <property type="nucleotide sequence ID" value="NZ_JACRTD010000011.1"/>
</dbReference>
<dbReference type="Pfam" id="PF13472">
    <property type="entry name" value="Lipase_GDSL_2"/>
    <property type="match status" value="1"/>
</dbReference>
<comment type="caution">
    <text evidence="2">The sequence shown here is derived from an EMBL/GenBank/DDBJ whole genome shotgun (WGS) entry which is preliminary data.</text>
</comment>
<feature type="domain" description="SGNH hydrolase-type esterase" evidence="1">
    <location>
        <begin position="6"/>
        <end position="193"/>
    </location>
</feature>
<protein>
    <recommendedName>
        <fullName evidence="1">SGNH hydrolase-type esterase domain-containing protein</fullName>
    </recommendedName>
</protein>
<sequence>MKTILCYGDSNTWGYHAEEDGARYPFDVRWTGRLAKALGSGYRVIEEGLNGRSIGFEDTIEPYRNGYDYVIPCILTHEPIDLMVIMLGTNDTKGRYALTPSEISYEMENFLQRVKSQFMWDRQGADILLVSPALFGDGEIEEEFGDAARQKAKKLAPYFKQLAEDYGCFFLDAGELIKAHGCDNIHFSPEDHRLFALEIENKIREIFA</sequence>
<dbReference type="InterPro" id="IPR036514">
    <property type="entry name" value="SGNH_hydro_sf"/>
</dbReference>
<keyword evidence="3" id="KW-1185">Reference proteome</keyword>
<accession>A0A926IHY2</accession>
<dbReference type="Proteomes" id="UP000623678">
    <property type="component" value="Unassembled WGS sequence"/>
</dbReference>
<evidence type="ECO:0000313" key="2">
    <source>
        <dbReference type="EMBL" id="MBC8586409.1"/>
    </source>
</evidence>
<gene>
    <name evidence="2" type="ORF">H8705_12540</name>
</gene>
<dbReference type="EMBL" id="JACRTD010000011">
    <property type="protein sequence ID" value="MBC8586409.1"/>
    <property type="molecule type" value="Genomic_DNA"/>
</dbReference>
<dbReference type="SUPFAM" id="SSF52266">
    <property type="entry name" value="SGNH hydrolase"/>
    <property type="match status" value="1"/>
</dbReference>
<dbReference type="PANTHER" id="PTHR30383">
    <property type="entry name" value="THIOESTERASE 1/PROTEASE 1/LYSOPHOSPHOLIPASE L1"/>
    <property type="match status" value="1"/>
</dbReference>
<evidence type="ECO:0000313" key="3">
    <source>
        <dbReference type="Proteomes" id="UP000623678"/>
    </source>
</evidence>
<reference evidence="2" key="1">
    <citation type="submission" date="2020-08" db="EMBL/GenBank/DDBJ databases">
        <title>Genome public.</title>
        <authorList>
            <person name="Liu C."/>
            <person name="Sun Q."/>
        </authorList>
    </citation>
    <scope>NUCLEOTIDE SEQUENCE</scope>
    <source>
        <strain evidence="2">NSJ-64</strain>
    </source>
</reference>
<name>A0A926IHY2_9FIRM</name>